<comment type="function">
    <text evidence="11">FliM is one of three proteins (FliG, FliN, FliM) that forms the rotor-mounted switch complex (C ring), located at the base of the basal body. This complex interacts with the CheY and CheZ chemotaxis proteins, in addition to contacting components of the motor that determine the direction of flagellar rotation.</text>
</comment>
<accession>A0ABM8E581</accession>
<evidence type="ECO:0000256" key="5">
    <source>
        <dbReference type="ARBA" id="ARBA00022475"/>
    </source>
</evidence>
<keyword evidence="7" id="KW-0997">Cell inner membrane</keyword>
<sequence>MSVDLSRPSAGRAPLVANGVATVGRLPVLRAILDDAATRFEKALFETTGADVDFQVKDVLAVRVGDAKDISAAVASVFQASELRCKVAVGINADVALMLIDLLFGASVSIPFTQHDRGLTKVESRAVEYAITSLIESFQAAFSKVVEVSFKLESTEQTLDWLTLAGKGAAIVVCKFILQAQGRQGEAVLAIPRIALDPYNDVLARAPNANGNIEDAAWAQNLRDQVVRATVKVSAVMEKRGMTLGDVACFHVGQLIALPFSPTSLIPLKNGSRSLFNCELGQKEGFYTVRIEEKIDGEQEFINRIIGNQP</sequence>
<evidence type="ECO:0000256" key="7">
    <source>
        <dbReference type="ARBA" id="ARBA00022519"/>
    </source>
</evidence>
<dbReference type="InterPro" id="IPR028976">
    <property type="entry name" value="CheC-like_sf"/>
</dbReference>
<evidence type="ECO:0000313" key="13">
    <source>
        <dbReference type="EMBL" id="BDV33035.1"/>
    </source>
</evidence>
<evidence type="ECO:0000256" key="1">
    <source>
        <dbReference type="ARBA" id="ARBA00004117"/>
    </source>
</evidence>
<comment type="similarity">
    <text evidence="3">Belongs to the FliM family.</text>
</comment>
<proteinExistence type="inferred from homology"/>
<evidence type="ECO:0000256" key="9">
    <source>
        <dbReference type="ARBA" id="ARBA00023136"/>
    </source>
</evidence>
<protein>
    <recommendedName>
        <fullName evidence="4">Flagellar motor switch protein FliM</fullName>
    </recommendedName>
</protein>
<organism evidence="13 14">
    <name type="scientific">Methylocystis iwaonis</name>
    <dbReference type="NCBI Taxonomy" id="2885079"/>
    <lineage>
        <taxon>Bacteria</taxon>
        <taxon>Pseudomonadati</taxon>
        <taxon>Pseudomonadota</taxon>
        <taxon>Alphaproteobacteria</taxon>
        <taxon>Hyphomicrobiales</taxon>
        <taxon>Methylocystaceae</taxon>
        <taxon>Methylocystis</taxon>
    </lineage>
</organism>
<evidence type="ECO:0000256" key="4">
    <source>
        <dbReference type="ARBA" id="ARBA00021898"/>
    </source>
</evidence>
<evidence type="ECO:0000313" key="14">
    <source>
        <dbReference type="Proteomes" id="UP001317629"/>
    </source>
</evidence>
<dbReference type="Gene3D" id="3.40.1550.10">
    <property type="entry name" value="CheC-like"/>
    <property type="match status" value="1"/>
</dbReference>
<evidence type="ECO:0000256" key="8">
    <source>
        <dbReference type="ARBA" id="ARBA00022779"/>
    </source>
</evidence>
<dbReference type="PANTHER" id="PTHR30034">
    <property type="entry name" value="FLAGELLAR MOTOR SWITCH PROTEIN FLIM"/>
    <property type="match status" value="1"/>
</dbReference>
<evidence type="ECO:0000256" key="6">
    <source>
        <dbReference type="ARBA" id="ARBA00022500"/>
    </source>
</evidence>
<keyword evidence="14" id="KW-1185">Reference proteome</keyword>
<keyword evidence="5" id="KW-1003">Cell membrane</keyword>
<dbReference type="Gene3D" id="2.30.330.10">
    <property type="entry name" value="SpoA-like"/>
    <property type="match status" value="1"/>
</dbReference>
<gene>
    <name evidence="13" type="ORF">SS37A_05640</name>
</gene>
<keyword evidence="8" id="KW-0283">Flagellar rotation</keyword>
<name>A0ABM8E581_9HYPH</name>
<dbReference type="RefSeq" id="WP_202074059.1">
    <property type="nucleotide sequence ID" value="NZ_AP027142.1"/>
</dbReference>
<keyword evidence="9" id="KW-0472">Membrane</keyword>
<evidence type="ECO:0000256" key="10">
    <source>
        <dbReference type="ARBA" id="ARBA00023143"/>
    </source>
</evidence>
<evidence type="ECO:0000259" key="12">
    <source>
        <dbReference type="Pfam" id="PF01052"/>
    </source>
</evidence>
<dbReference type="CDD" id="cd17908">
    <property type="entry name" value="FliM"/>
    <property type="match status" value="1"/>
</dbReference>
<dbReference type="Proteomes" id="UP001317629">
    <property type="component" value="Chromosome"/>
</dbReference>
<dbReference type="InterPro" id="IPR036429">
    <property type="entry name" value="SpoA-like_sf"/>
</dbReference>
<dbReference type="Pfam" id="PF02154">
    <property type="entry name" value="FliM"/>
    <property type="match status" value="1"/>
</dbReference>
<keyword evidence="6" id="KW-0145">Chemotaxis</keyword>
<dbReference type="InterPro" id="IPR001543">
    <property type="entry name" value="FliN-like_C"/>
</dbReference>
<evidence type="ECO:0000256" key="3">
    <source>
        <dbReference type="ARBA" id="ARBA00011049"/>
    </source>
</evidence>
<keyword evidence="10" id="KW-0975">Bacterial flagellum</keyword>
<reference evidence="13 14" key="1">
    <citation type="journal article" date="2023" name="Int. J. Syst. Evol. Microbiol.">
        <title>Methylocystis iwaonis sp. nov., a type II methane-oxidizing bacterium from surface soil of a rice paddy field in Japan, and emended description of the genus Methylocystis (ex Whittenbury et al. 1970) Bowman et al. 1993.</title>
        <authorList>
            <person name="Kaise H."/>
            <person name="Sawadogo J.B."/>
            <person name="Alam M.S."/>
            <person name="Ueno C."/>
            <person name="Dianou D."/>
            <person name="Shinjo R."/>
            <person name="Asakawa S."/>
        </authorList>
    </citation>
    <scope>NUCLEOTIDE SEQUENCE [LARGE SCALE GENOMIC DNA]</scope>
    <source>
        <strain evidence="13 14">SS37A-Re</strain>
    </source>
</reference>
<dbReference type="InterPro" id="IPR001689">
    <property type="entry name" value="Flag_FliM"/>
</dbReference>
<dbReference type="SUPFAM" id="SSF101801">
    <property type="entry name" value="Surface presentation of antigens (SPOA)"/>
    <property type="match status" value="1"/>
</dbReference>
<dbReference type="Pfam" id="PF01052">
    <property type="entry name" value="FliMN_C"/>
    <property type="match status" value="1"/>
</dbReference>
<evidence type="ECO:0000256" key="2">
    <source>
        <dbReference type="ARBA" id="ARBA00004417"/>
    </source>
</evidence>
<dbReference type="EMBL" id="AP027142">
    <property type="protein sequence ID" value="BDV33035.1"/>
    <property type="molecule type" value="Genomic_DNA"/>
</dbReference>
<dbReference type="PANTHER" id="PTHR30034:SF3">
    <property type="entry name" value="FLAGELLAR MOTOR SWITCH PROTEIN FLIM"/>
    <property type="match status" value="1"/>
</dbReference>
<feature type="domain" description="Flagellar motor switch protein FliN-like C-terminal" evidence="12">
    <location>
        <begin position="225"/>
        <end position="295"/>
    </location>
</feature>
<comment type="subcellular location">
    <subcellularLocation>
        <location evidence="1">Bacterial flagellum basal body</location>
    </subcellularLocation>
    <subcellularLocation>
        <location evidence="2">Cell inner membrane</location>
        <topology evidence="2">Peripheral membrane protein</topology>
    </subcellularLocation>
</comment>
<evidence type="ECO:0000256" key="11">
    <source>
        <dbReference type="ARBA" id="ARBA00025044"/>
    </source>
</evidence>